<dbReference type="EMBL" id="SPQU01000003">
    <property type="protein sequence ID" value="TFV40664.1"/>
    <property type="molecule type" value="Genomic_DNA"/>
</dbReference>
<name>A0A4Y9LE55_9BRAD</name>
<comment type="caution">
    <text evidence="3">The sequence shown here is derived from an EMBL/GenBank/DDBJ whole genome shotgun (WGS) entry which is preliminary data.</text>
</comment>
<dbReference type="InterPro" id="IPR017023">
    <property type="entry name" value="UCP034039"/>
</dbReference>
<dbReference type="Proteomes" id="UP000298225">
    <property type="component" value="Unassembled WGS sequence"/>
</dbReference>
<dbReference type="Pfam" id="PF05170">
    <property type="entry name" value="AsmA"/>
    <property type="match status" value="1"/>
</dbReference>
<dbReference type="PIRSF" id="PIRSF034039">
    <property type="entry name" value="UCP034039"/>
    <property type="match status" value="1"/>
</dbReference>
<dbReference type="InterPro" id="IPR052894">
    <property type="entry name" value="AsmA-related"/>
</dbReference>
<evidence type="ECO:0000313" key="3">
    <source>
        <dbReference type="EMBL" id="TFV40664.1"/>
    </source>
</evidence>
<organism evidence="3 4">
    <name type="scientific">Bradyrhizobium frederickii</name>
    <dbReference type="NCBI Taxonomy" id="2560054"/>
    <lineage>
        <taxon>Bacteria</taxon>
        <taxon>Pseudomonadati</taxon>
        <taxon>Pseudomonadota</taxon>
        <taxon>Alphaproteobacteria</taxon>
        <taxon>Hyphomicrobiales</taxon>
        <taxon>Nitrobacteraceae</taxon>
        <taxon>Bradyrhizobium</taxon>
    </lineage>
</organism>
<dbReference type="InterPro" id="IPR007844">
    <property type="entry name" value="AsmA"/>
</dbReference>
<reference evidence="3 4" key="1">
    <citation type="submission" date="2019-03" db="EMBL/GenBank/DDBJ databases">
        <title>Bradyrhizobium strains diversity isolated from Chamaecrista fasciculata.</title>
        <authorList>
            <person name="Urquiaga M.C.O."/>
            <person name="Hungria M."/>
            <person name="Delamuta J.R.M."/>
        </authorList>
    </citation>
    <scope>NUCLEOTIDE SEQUENCE [LARGE SCALE GENOMIC DNA]</scope>
    <source>
        <strain evidence="3 4">CNPSo 3424</strain>
    </source>
</reference>
<accession>A0A4Y9LE55</accession>
<gene>
    <name evidence="3" type="ORF">E4K66_07380</name>
</gene>
<sequence>MQTTLLGLAIAFIIALLAALIGPYYVDWNQFRPQFEAEAGKIIGVPVRVAGELDARLLPTPTLRLRQVTFGGNNDLGRLRADKLDVEFSLGSLMRGEWRATELSVGGMAVDLGLDARGRVDLPSTASGTFNLASLAIERLNLTGRIALHDAASRSTLELNDIAFSGDVRSLAGSVRGDGRFTANGVRYPFRVSSGPSADGNATRLHLNIDPGERAILADLEGVLAFDNRLPKFEGALTLAVPAAKKAGEAGPTPWKLTTKLKADPAGAKFEQIDASFGPEDSALKLGGVGDLKFGASPLLRAVLSARQVDADRLAARDDAEPLRILPALRAGLAAIPQAPIPAQIEFNTDQIMLGGRPLQNIAAELQTDGRSWTFQRLELRAPGMTQLSLNGATPGADSFSGRLSVESSDPDTLVAWLQGRSEINRRSTRPLRLAGEVTIAANHLAIDRVKADIEGGTVEGRIAFVQTGASKGSRLDADLRADRLDLDSAASFVRALAGPQGEWPEEAKLSLDVGRAISAGQELRPFAARLAYGPTSLSLEQLRFGQASGVTTVASGSFDRVKVTGKLALQSSANSLRELTALIEPFAPALRARFDAIPAASGATRLKLDLSLDKNAEHADRSNARAVLELDAPQLKATATLAAQTPASAIGGIDLERLRSSDFTLDSKVSMPQAGALLALLGLDRVVAAGEGASQFEGKLTGAWRRPLQLNAKLSGGGLDADAQGSVELSEPKGSVNLRVRNVNLAPLLGTSRTDKSAQNVSLSSRITMTGNRLTFDDLDGNAAGAHLRGHLVVMLDPDKSVDGEVGLDTLDLAPTLAMAIGAAGRETSDPLSAGLITGWRGRIAFQALRGMLPGGIELRPFGGTIRSDGQSLALDGLKGALGGGEMSASFDARNSANGLALNARIELANVDAAALRYRNLALPKGRASVQMALTSQGRSVAALTGALAGNGTVTLEAAEIGGLNPRAFEIAIRASDGGQVADDNRLRQLVEPALAAAPIAVASAQIPFTVRDGRLRVGATPLEAKNARAIVSGGYDIPADQADIRASLTPIMTGLSGAPPEIQLFAAGPPDKLNRTIDLAPLSSWLAVRTIDRETRRLDAIERGEPPPATAALPTLVSPDPAPEQAPANVPLPGQDPRRPPAKLKAAPTPKAPQAAPAAPSPPLASQQLAPLPPAIDVKPAPGPPPAKPRPKPPLVLTPQNP</sequence>
<evidence type="ECO:0000256" key="1">
    <source>
        <dbReference type="SAM" id="MobiDB-lite"/>
    </source>
</evidence>
<evidence type="ECO:0000313" key="4">
    <source>
        <dbReference type="Proteomes" id="UP000298225"/>
    </source>
</evidence>
<dbReference type="GO" id="GO:0005886">
    <property type="term" value="C:plasma membrane"/>
    <property type="evidence" value="ECO:0007669"/>
    <property type="project" value="TreeGrafter"/>
</dbReference>
<dbReference type="AlphaFoldDB" id="A0A4Y9LE55"/>
<feature type="compositionally biased region" description="Low complexity" evidence="1">
    <location>
        <begin position="1145"/>
        <end position="1182"/>
    </location>
</feature>
<dbReference type="PANTHER" id="PTHR30441:SF4">
    <property type="entry name" value="PROTEIN ASMA"/>
    <property type="match status" value="1"/>
</dbReference>
<evidence type="ECO:0000259" key="2">
    <source>
        <dbReference type="Pfam" id="PF05170"/>
    </source>
</evidence>
<proteinExistence type="predicted"/>
<feature type="region of interest" description="Disordered" evidence="1">
    <location>
        <begin position="1100"/>
        <end position="1204"/>
    </location>
</feature>
<dbReference type="PANTHER" id="PTHR30441">
    <property type="entry name" value="DUF748 DOMAIN-CONTAINING PROTEIN"/>
    <property type="match status" value="1"/>
</dbReference>
<dbReference type="RefSeq" id="WP_135168560.1">
    <property type="nucleotide sequence ID" value="NZ_SPQU01000003.1"/>
</dbReference>
<feature type="domain" description="AsmA" evidence="2">
    <location>
        <begin position="10"/>
        <end position="124"/>
    </location>
</feature>
<protein>
    <submittedName>
        <fullName evidence="3">AsmA family protein</fullName>
    </submittedName>
</protein>
<dbReference type="GO" id="GO:0090313">
    <property type="term" value="P:regulation of protein targeting to membrane"/>
    <property type="evidence" value="ECO:0007669"/>
    <property type="project" value="TreeGrafter"/>
</dbReference>
<dbReference type="OrthoDB" id="9816380at2"/>
<keyword evidence="4" id="KW-1185">Reference proteome</keyword>
<feature type="compositionally biased region" description="Pro residues" evidence="1">
    <location>
        <begin position="1183"/>
        <end position="1204"/>
    </location>
</feature>